<keyword evidence="3" id="KW-1185">Reference proteome</keyword>
<feature type="chain" id="PRO_5035717585" description="Secreted protein" evidence="1">
    <location>
        <begin position="25"/>
        <end position="78"/>
    </location>
</feature>
<comment type="caution">
    <text evidence="2">The sequence shown here is derived from an EMBL/GenBank/DDBJ whole genome shotgun (WGS) entry which is preliminary data.</text>
</comment>
<keyword evidence="1" id="KW-0732">Signal</keyword>
<dbReference type="AlphaFoldDB" id="A0A8T0SMT0"/>
<reference evidence="2" key="1">
    <citation type="submission" date="2020-05" db="EMBL/GenBank/DDBJ databases">
        <title>WGS assembly of Panicum virgatum.</title>
        <authorList>
            <person name="Lovell J.T."/>
            <person name="Jenkins J."/>
            <person name="Shu S."/>
            <person name="Juenger T.E."/>
            <person name="Schmutz J."/>
        </authorList>
    </citation>
    <scope>NUCLEOTIDE SEQUENCE</scope>
    <source>
        <strain evidence="2">AP13</strain>
    </source>
</reference>
<accession>A0A8T0SMT0</accession>
<feature type="signal peptide" evidence="1">
    <location>
        <begin position="1"/>
        <end position="24"/>
    </location>
</feature>
<dbReference type="EMBL" id="CM029045">
    <property type="protein sequence ID" value="KAG2597736.1"/>
    <property type="molecule type" value="Genomic_DNA"/>
</dbReference>
<sequence length="78" mass="8523">MVSLSIPSCWTIAWFVTCRPMASSMMTCTLSRTLWRRSPTSGATGLGSLLRKKLMDQVVISPRTAERTISIYGVAPSA</sequence>
<gene>
    <name evidence="2" type="ORF">PVAP13_5KG232407</name>
</gene>
<organism evidence="2 3">
    <name type="scientific">Panicum virgatum</name>
    <name type="common">Blackwell switchgrass</name>
    <dbReference type="NCBI Taxonomy" id="38727"/>
    <lineage>
        <taxon>Eukaryota</taxon>
        <taxon>Viridiplantae</taxon>
        <taxon>Streptophyta</taxon>
        <taxon>Embryophyta</taxon>
        <taxon>Tracheophyta</taxon>
        <taxon>Spermatophyta</taxon>
        <taxon>Magnoliopsida</taxon>
        <taxon>Liliopsida</taxon>
        <taxon>Poales</taxon>
        <taxon>Poaceae</taxon>
        <taxon>PACMAD clade</taxon>
        <taxon>Panicoideae</taxon>
        <taxon>Panicodae</taxon>
        <taxon>Paniceae</taxon>
        <taxon>Panicinae</taxon>
        <taxon>Panicum</taxon>
        <taxon>Panicum sect. Hiantes</taxon>
    </lineage>
</organism>
<protein>
    <recommendedName>
        <fullName evidence="4">Secreted protein</fullName>
    </recommendedName>
</protein>
<evidence type="ECO:0000313" key="2">
    <source>
        <dbReference type="EMBL" id="KAG2597736.1"/>
    </source>
</evidence>
<evidence type="ECO:0008006" key="4">
    <source>
        <dbReference type="Google" id="ProtNLM"/>
    </source>
</evidence>
<name>A0A8T0SMT0_PANVG</name>
<dbReference type="Proteomes" id="UP000823388">
    <property type="component" value="Chromosome 5K"/>
</dbReference>
<evidence type="ECO:0000256" key="1">
    <source>
        <dbReference type="SAM" id="SignalP"/>
    </source>
</evidence>
<proteinExistence type="predicted"/>
<evidence type="ECO:0000313" key="3">
    <source>
        <dbReference type="Proteomes" id="UP000823388"/>
    </source>
</evidence>